<dbReference type="GO" id="GO:0005615">
    <property type="term" value="C:extracellular space"/>
    <property type="evidence" value="ECO:0007669"/>
    <property type="project" value="TreeGrafter"/>
</dbReference>
<dbReference type="RefSeq" id="WP_063233302.1">
    <property type="nucleotide sequence ID" value="NZ_BCVO01000008.1"/>
</dbReference>
<evidence type="ECO:0000313" key="11">
    <source>
        <dbReference type="Proteomes" id="UP000214618"/>
    </source>
</evidence>
<evidence type="ECO:0000256" key="1">
    <source>
        <dbReference type="ARBA" id="ARBA00001947"/>
    </source>
</evidence>
<keyword evidence="3" id="KW-0645">Protease</keyword>
<dbReference type="PANTHER" id="PTHR11705">
    <property type="entry name" value="PROTEASE FAMILY M14 CARBOXYPEPTIDASE A,B"/>
    <property type="match status" value="1"/>
</dbReference>
<dbReference type="OrthoDB" id="2433180at2"/>
<feature type="signal peptide" evidence="8">
    <location>
        <begin position="1"/>
        <end position="25"/>
    </location>
</feature>
<dbReference type="EMBL" id="CP017704">
    <property type="protein sequence ID" value="ASS96488.1"/>
    <property type="molecule type" value="Genomic_DNA"/>
</dbReference>
<dbReference type="PROSITE" id="PS52035">
    <property type="entry name" value="PEPTIDASE_M14"/>
    <property type="match status" value="1"/>
</dbReference>
<dbReference type="GO" id="GO:0008270">
    <property type="term" value="F:zinc ion binding"/>
    <property type="evidence" value="ECO:0007669"/>
    <property type="project" value="InterPro"/>
</dbReference>
<dbReference type="SMART" id="SM00631">
    <property type="entry name" value="Zn_pept"/>
    <property type="match status" value="1"/>
</dbReference>
<dbReference type="GO" id="GO:0004181">
    <property type="term" value="F:metallocarboxypeptidase activity"/>
    <property type="evidence" value="ECO:0007669"/>
    <property type="project" value="InterPro"/>
</dbReference>
<dbReference type="InterPro" id="IPR000834">
    <property type="entry name" value="Peptidase_M14"/>
</dbReference>
<dbReference type="PANTHER" id="PTHR11705:SF143">
    <property type="entry name" value="SLL0236 PROTEIN"/>
    <property type="match status" value="1"/>
</dbReference>
<sequence>MKNRKLVSTLGVAVLSASIAAPTFAANETSPGTPIQQTYSVSGFTDHAELGKKLEQIASNSQGKVKVDVAGYSNRNREIYKATVGTGEKVVLIQSEIHGNEKTGTDAILNILKFLGTNSPEAEKIRKEITLVALPKMNPDAAELNRRGNDMTWAEVVEQFPQLAGANPSWNYYTYKNESFDYESKPGFDVNRDFNPDLNYTPQAKDFPGKSSTPGWFITPESQTTRDVYKSLLKQYGKVEIFVDLHHQAPYYEVDGTDDLVTYSLSAQFVPDPSSPSGQEYAKYAKNYNYDFSRQLNVAVYNAMKEQGNSPYGNISLYPQNQNLPGTALGAFALNGSGTVLFEVRGQTQSFGQKKKGMLIKAVERGLYGIIDGVTDGSVYKINPEQYESIPLTEGRQ</sequence>
<protein>
    <submittedName>
        <fullName evidence="10">Peptidase M14</fullName>
    </submittedName>
</protein>
<evidence type="ECO:0000256" key="8">
    <source>
        <dbReference type="SAM" id="SignalP"/>
    </source>
</evidence>
<evidence type="ECO:0000313" key="10">
    <source>
        <dbReference type="EMBL" id="ASS96488.1"/>
    </source>
</evidence>
<dbReference type="GO" id="GO:0006508">
    <property type="term" value="P:proteolysis"/>
    <property type="evidence" value="ECO:0007669"/>
    <property type="project" value="UniProtKB-KW"/>
</dbReference>
<feature type="chain" id="PRO_5011309115" evidence="8">
    <location>
        <begin position="26"/>
        <end position="397"/>
    </location>
</feature>
<dbReference type="SUPFAM" id="SSF53187">
    <property type="entry name" value="Zn-dependent exopeptidases"/>
    <property type="match status" value="1"/>
</dbReference>
<keyword evidence="8" id="KW-0732">Signal</keyword>
<keyword evidence="4" id="KW-0378">Hydrolase</keyword>
<evidence type="ECO:0000256" key="2">
    <source>
        <dbReference type="ARBA" id="ARBA00005988"/>
    </source>
</evidence>
<dbReference type="Proteomes" id="UP000214618">
    <property type="component" value="Chromosome"/>
</dbReference>
<dbReference type="Pfam" id="PF00246">
    <property type="entry name" value="Peptidase_M14"/>
    <property type="match status" value="1"/>
</dbReference>
<feature type="domain" description="Peptidase M14" evidence="9">
    <location>
        <begin position="43"/>
        <end position="366"/>
    </location>
</feature>
<reference evidence="10 11" key="1">
    <citation type="submission" date="2016-10" db="EMBL/GenBank/DDBJ databases">
        <title>The whole genome sequencing and assembly of Bacillus simplex DSM 1321 strain.</title>
        <authorList>
            <person name="Park M.-K."/>
            <person name="Lee Y.-J."/>
            <person name="Yi H."/>
            <person name="Bahn Y.-S."/>
            <person name="Kim J.F."/>
            <person name="Lee D.-W."/>
        </authorList>
    </citation>
    <scope>NUCLEOTIDE SEQUENCE [LARGE SCALE GENOMIC DNA]</scope>
    <source>
        <strain evidence="10 11">DSM 1321</strain>
    </source>
</reference>
<dbReference type="GeneID" id="56475605"/>
<proteinExistence type="inferred from homology"/>
<keyword evidence="5" id="KW-0862">Zinc</keyword>
<accession>A0A223EMN2</accession>
<name>A0A223EMN2_9BACI</name>
<dbReference type="AlphaFoldDB" id="A0A223EMN2"/>
<evidence type="ECO:0000256" key="5">
    <source>
        <dbReference type="ARBA" id="ARBA00022833"/>
    </source>
</evidence>
<evidence type="ECO:0000259" key="9">
    <source>
        <dbReference type="PROSITE" id="PS52035"/>
    </source>
</evidence>
<feature type="active site" description="Proton donor/acceptor" evidence="7">
    <location>
        <position position="343"/>
    </location>
</feature>
<comment type="similarity">
    <text evidence="2 7">Belongs to the peptidase M14 family.</text>
</comment>
<evidence type="ECO:0000256" key="4">
    <source>
        <dbReference type="ARBA" id="ARBA00022801"/>
    </source>
</evidence>
<evidence type="ECO:0000256" key="7">
    <source>
        <dbReference type="PROSITE-ProRule" id="PRU01379"/>
    </source>
</evidence>
<keyword evidence="6" id="KW-0482">Metalloprotease</keyword>
<evidence type="ECO:0000256" key="3">
    <source>
        <dbReference type="ARBA" id="ARBA00022670"/>
    </source>
</evidence>
<dbReference type="Gene3D" id="3.40.630.10">
    <property type="entry name" value="Zn peptidases"/>
    <property type="match status" value="1"/>
</dbReference>
<evidence type="ECO:0000256" key="6">
    <source>
        <dbReference type="ARBA" id="ARBA00023049"/>
    </source>
</evidence>
<gene>
    <name evidence="10" type="ORF">BS1321_22770</name>
</gene>
<comment type="cofactor">
    <cofactor evidence="1">
        <name>Zn(2+)</name>
        <dbReference type="ChEBI" id="CHEBI:29105"/>
    </cofactor>
</comment>
<organism evidence="10 11">
    <name type="scientific">Peribacillus simplex NBRC 15720 = DSM 1321</name>
    <dbReference type="NCBI Taxonomy" id="1349754"/>
    <lineage>
        <taxon>Bacteria</taxon>
        <taxon>Bacillati</taxon>
        <taxon>Bacillota</taxon>
        <taxon>Bacilli</taxon>
        <taxon>Bacillales</taxon>
        <taxon>Bacillaceae</taxon>
        <taxon>Peribacillus</taxon>
    </lineage>
</organism>